<dbReference type="SUPFAM" id="SSF46894">
    <property type="entry name" value="C-terminal effector domain of the bipartite response regulators"/>
    <property type="match status" value="1"/>
</dbReference>
<protein>
    <submittedName>
        <fullName evidence="2">Alpha/beta hydrolase family protein</fullName>
    </submittedName>
</protein>
<proteinExistence type="predicted"/>
<dbReference type="InterPro" id="IPR029058">
    <property type="entry name" value="AB_hydrolase_fold"/>
</dbReference>
<gene>
    <name evidence="2" type="ORF">jaqu_22110</name>
</gene>
<dbReference type="Proteomes" id="UP000032232">
    <property type="component" value="Unassembled WGS sequence"/>
</dbReference>
<dbReference type="InterPro" id="IPR036388">
    <property type="entry name" value="WH-like_DNA-bd_sf"/>
</dbReference>
<dbReference type="SMART" id="SM00421">
    <property type="entry name" value="HTH_LUXR"/>
    <property type="match status" value="1"/>
</dbReference>
<name>A0A0D1D7J0_9RHOB</name>
<dbReference type="Gene3D" id="3.40.50.1820">
    <property type="entry name" value="alpha/beta hydrolase"/>
    <property type="match status" value="1"/>
</dbReference>
<dbReference type="InterPro" id="IPR022742">
    <property type="entry name" value="Hydrolase_4"/>
</dbReference>
<organism evidence="2 3">
    <name type="scientific">Jannaschia aquimarina</name>
    <dbReference type="NCBI Taxonomy" id="935700"/>
    <lineage>
        <taxon>Bacteria</taxon>
        <taxon>Pseudomonadati</taxon>
        <taxon>Pseudomonadota</taxon>
        <taxon>Alphaproteobacteria</taxon>
        <taxon>Rhodobacterales</taxon>
        <taxon>Roseobacteraceae</taxon>
        <taxon>Jannaschia</taxon>
    </lineage>
</organism>
<dbReference type="STRING" id="935700.jaqu_22110"/>
<evidence type="ECO:0000313" key="2">
    <source>
        <dbReference type="EMBL" id="KIT15943.1"/>
    </source>
</evidence>
<dbReference type="AlphaFoldDB" id="A0A0D1D7J0"/>
<dbReference type="PATRIC" id="fig|935700.4.peg.2277"/>
<keyword evidence="2" id="KW-0378">Hydrolase</keyword>
<dbReference type="EMBL" id="JYFE01000041">
    <property type="protein sequence ID" value="KIT15943.1"/>
    <property type="molecule type" value="Genomic_DNA"/>
</dbReference>
<evidence type="ECO:0000259" key="1">
    <source>
        <dbReference type="SMART" id="SM00421"/>
    </source>
</evidence>
<reference evidence="2 3" key="1">
    <citation type="submission" date="2015-02" db="EMBL/GenBank/DDBJ databases">
        <title>Genome Sequence of Jannaschia aquimarina DSM28248, a member of the Roseobacter clade.</title>
        <authorList>
            <person name="Voget S."/>
            <person name="Daniel R."/>
        </authorList>
    </citation>
    <scope>NUCLEOTIDE SEQUENCE [LARGE SCALE GENOMIC DNA]</scope>
    <source>
        <strain evidence="2 3">GSW-M26</strain>
    </source>
</reference>
<evidence type="ECO:0000313" key="3">
    <source>
        <dbReference type="Proteomes" id="UP000032232"/>
    </source>
</evidence>
<sequence length="612" mass="67746">MYAGRMTQGQNVSMQTTNLVTADGISLVHRVFTPADKTSRVAFVAHSQAQHTLNLRPTIEGVAARGWQVHGTDLRGHGYSSGARAPRAHMDMNEGWERLVSDLKLGLETAFAKTAWEDRMIVAPNIGATLVLEILKDWPDLARSIVFITPPPNQPIIWRLARSFMQARAKMHPEDAPDELTMHQLYTFLSARLNDRKRLIDVISSDPAITDELLQDPYAWPTPTTGYFHEIFRGIPNAWRWPQGSQVADGMRILLLYGGDDPMTANGKFVAPMQRHFETMNITDVTSHCFEKGRAGLFIEERRLGISQVIHHWYEGEALSSRDNENVSIADISSNVLSQLGLDPNAGDLSEDALVELCYGAIDDESRWVEMLYRFTYALSSHATPNDETLDRMVTALMPHWDRSYQLNRQIMQSATIGAVLQNVIERFDIGMAVISSDMDVKFANSHFARVISELSGENVDDSDLPALTKAIAELSDRDFAQACATGHGEALFMVDGQAVGLHFRPKALRQTALQIGGPSGVLILRPANQIGTTAEKTELLRFAYGLTEKEAEAALGLLDGLSPNEIAARDTVSINTTRTHLKRIYEKVGAKGQHDLTARLLKGPLGLIVNG</sequence>
<keyword evidence="3" id="KW-1185">Reference proteome</keyword>
<dbReference type="InterPro" id="IPR000792">
    <property type="entry name" value="Tscrpt_reg_LuxR_C"/>
</dbReference>
<feature type="domain" description="HTH luxR-type" evidence="1">
    <location>
        <begin position="544"/>
        <end position="601"/>
    </location>
</feature>
<dbReference type="GO" id="GO:0006355">
    <property type="term" value="P:regulation of DNA-templated transcription"/>
    <property type="evidence" value="ECO:0007669"/>
    <property type="project" value="InterPro"/>
</dbReference>
<dbReference type="SUPFAM" id="SSF53474">
    <property type="entry name" value="alpha/beta-Hydrolases"/>
    <property type="match status" value="1"/>
</dbReference>
<accession>A0A0D1D7J0</accession>
<dbReference type="InterPro" id="IPR016032">
    <property type="entry name" value="Sig_transdc_resp-reg_C-effctor"/>
</dbReference>
<dbReference type="GO" id="GO:0003677">
    <property type="term" value="F:DNA binding"/>
    <property type="evidence" value="ECO:0007669"/>
    <property type="project" value="InterPro"/>
</dbReference>
<dbReference type="Gene3D" id="1.10.10.10">
    <property type="entry name" value="Winged helix-like DNA-binding domain superfamily/Winged helix DNA-binding domain"/>
    <property type="match status" value="1"/>
</dbReference>
<comment type="caution">
    <text evidence="2">The sequence shown here is derived from an EMBL/GenBank/DDBJ whole genome shotgun (WGS) entry which is preliminary data.</text>
</comment>
<dbReference type="OrthoDB" id="5497412at2"/>
<dbReference type="GO" id="GO:0016787">
    <property type="term" value="F:hydrolase activity"/>
    <property type="evidence" value="ECO:0007669"/>
    <property type="project" value="UniProtKB-KW"/>
</dbReference>
<dbReference type="Pfam" id="PF12146">
    <property type="entry name" value="Hydrolase_4"/>
    <property type="match status" value="1"/>
</dbReference>
<dbReference type="Pfam" id="PF00196">
    <property type="entry name" value="GerE"/>
    <property type="match status" value="1"/>
</dbReference>